<feature type="compositionally biased region" description="Low complexity" evidence="1">
    <location>
        <begin position="144"/>
        <end position="157"/>
    </location>
</feature>
<dbReference type="AlphaFoldDB" id="A0ABD0YKT4"/>
<evidence type="ECO:0000256" key="1">
    <source>
        <dbReference type="SAM" id="MobiDB-lite"/>
    </source>
</evidence>
<feature type="region of interest" description="Disordered" evidence="1">
    <location>
        <begin position="132"/>
        <end position="172"/>
    </location>
</feature>
<accession>A0ABD0YKT4</accession>
<comment type="caution">
    <text evidence="2">The sequence shown here is derived from an EMBL/GenBank/DDBJ whole genome shotgun (WGS) entry which is preliminary data.</text>
</comment>
<evidence type="ECO:0000313" key="2">
    <source>
        <dbReference type="EMBL" id="KAL1116474.1"/>
    </source>
</evidence>
<dbReference type="EMBL" id="JBFDAA010000017">
    <property type="protein sequence ID" value="KAL1116474.1"/>
    <property type="molecule type" value="Genomic_DNA"/>
</dbReference>
<keyword evidence="3" id="KW-1185">Reference proteome</keyword>
<organism evidence="2 3">
    <name type="scientific">Ranatra chinensis</name>
    <dbReference type="NCBI Taxonomy" id="642074"/>
    <lineage>
        <taxon>Eukaryota</taxon>
        <taxon>Metazoa</taxon>
        <taxon>Ecdysozoa</taxon>
        <taxon>Arthropoda</taxon>
        <taxon>Hexapoda</taxon>
        <taxon>Insecta</taxon>
        <taxon>Pterygota</taxon>
        <taxon>Neoptera</taxon>
        <taxon>Paraneoptera</taxon>
        <taxon>Hemiptera</taxon>
        <taxon>Heteroptera</taxon>
        <taxon>Panheteroptera</taxon>
        <taxon>Nepomorpha</taxon>
        <taxon>Nepidae</taxon>
        <taxon>Ranatrinae</taxon>
        <taxon>Ranatra</taxon>
    </lineage>
</organism>
<gene>
    <name evidence="2" type="ORF">AAG570_004947</name>
</gene>
<name>A0ABD0YKT4_9HEMI</name>
<evidence type="ECO:0000313" key="3">
    <source>
        <dbReference type="Proteomes" id="UP001558652"/>
    </source>
</evidence>
<sequence length="287" mass="33017">MASIRQNTFYQNKKQETTEIEHVSALGRRLQLERLWVMTVQFLAEVVFTAHGELYYDHPQLLKLKMASKSRNIIYENKKQETTEIVRRAEDMDEEEPKAPVHYATVGSLREVLGPGGDVAWFKRWRGQRRRLSQCPEEEDDEASTSSETSAVRQSRGPLPPPAPLARPGASPHYDRRFFDSSLVEMKSPAASTATLVDSDSSQDIWLPRAEPDVTPTRKRRLERLWVITVRLLAVVAFTAHGELYCDHPQSLKLKTASKRRNTFYENKKQETTCNLPPFCEKYLNLI</sequence>
<proteinExistence type="predicted"/>
<protein>
    <submittedName>
        <fullName evidence="2">Uncharacterized protein</fullName>
    </submittedName>
</protein>
<reference evidence="2 3" key="1">
    <citation type="submission" date="2024-07" db="EMBL/GenBank/DDBJ databases">
        <title>Chromosome-level genome assembly of the water stick insect Ranatra chinensis (Heteroptera: Nepidae).</title>
        <authorList>
            <person name="Liu X."/>
        </authorList>
    </citation>
    <scope>NUCLEOTIDE SEQUENCE [LARGE SCALE GENOMIC DNA]</scope>
    <source>
        <strain evidence="2">Cailab_2021Rc</strain>
        <tissue evidence="2">Muscle</tissue>
    </source>
</reference>
<dbReference type="Proteomes" id="UP001558652">
    <property type="component" value="Unassembled WGS sequence"/>
</dbReference>